<keyword evidence="2" id="KW-1185">Reference proteome</keyword>
<dbReference type="Proteomes" id="UP000244722">
    <property type="component" value="Unassembled WGS sequence"/>
</dbReference>
<protein>
    <submittedName>
        <fullName evidence="1">Uncharacterized protein</fullName>
    </submittedName>
</protein>
<dbReference type="EMBL" id="NESQ01000065">
    <property type="protein sequence ID" value="PUU80419.1"/>
    <property type="molecule type" value="Genomic_DNA"/>
</dbReference>
<organism evidence="1 2">
    <name type="scientific">Tuber borchii</name>
    <name type="common">White truffle</name>
    <dbReference type="NCBI Taxonomy" id="42251"/>
    <lineage>
        <taxon>Eukaryota</taxon>
        <taxon>Fungi</taxon>
        <taxon>Dikarya</taxon>
        <taxon>Ascomycota</taxon>
        <taxon>Pezizomycotina</taxon>
        <taxon>Pezizomycetes</taxon>
        <taxon>Pezizales</taxon>
        <taxon>Tuberaceae</taxon>
        <taxon>Tuber</taxon>
    </lineage>
</organism>
<sequence length="296" mass="33513">MRHFLRPHNRFTATLRTGSFRHLTQGVRNSPDHCGKLAANNVQQSHGTPTTVLAQSAVFKEIEGRWSKRLQQQSAEMHKVFDKIEVMWINLSKRMEAGTLNTSAKFAKSCDKQRTTLLNSFNELRQQHENKAETLVLRNSDLFVGLSLLCLNIGFLISQQYAVSEERNAKMKVQRKYNICGALERMVFLAKLQQKVPPAAGVQQGLRKLARSGEFTAILDKEVEARKLDARDVIAGVSRLYRKASNGTNGNDDIITIRATKFNDNERAALAVFLKIQSNWPNPLNWKEDTSCKEGE</sequence>
<accession>A0A2T6ZY62</accession>
<gene>
    <name evidence="1" type="ORF">B9Z19DRAFT_1171883</name>
</gene>
<proteinExistence type="predicted"/>
<reference evidence="1 2" key="1">
    <citation type="submission" date="2017-04" db="EMBL/GenBank/DDBJ databases">
        <title>Draft genome sequence of Tuber borchii Vittad., a whitish edible truffle.</title>
        <authorList>
            <consortium name="DOE Joint Genome Institute"/>
            <person name="Murat C."/>
            <person name="Kuo A."/>
            <person name="Barry K.W."/>
            <person name="Clum A."/>
            <person name="Dockter R.B."/>
            <person name="Fauchery L."/>
            <person name="Iotti M."/>
            <person name="Kohler A."/>
            <person name="Labutti K."/>
            <person name="Lindquist E.A."/>
            <person name="Lipzen A."/>
            <person name="Ohm R.A."/>
            <person name="Wang M."/>
            <person name="Grigoriev I.V."/>
            <person name="Zambonelli A."/>
            <person name="Martin F.M."/>
        </authorList>
    </citation>
    <scope>NUCLEOTIDE SEQUENCE [LARGE SCALE GENOMIC DNA]</scope>
    <source>
        <strain evidence="1 2">Tbo3840</strain>
    </source>
</reference>
<dbReference type="OrthoDB" id="5425868at2759"/>
<name>A0A2T6ZY62_TUBBO</name>
<comment type="caution">
    <text evidence="1">The sequence shown here is derived from an EMBL/GenBank/DDBJ whole genome shotgun (WGS) entry which is preliminary data.</text>
</comment>
<evidence type="ECO:0000313" key="2">
    <source>
        <dbReference type="Proteomes" id="UP000244722"/>
    </source>
</evidence>
<dbReference type="AlphaFoldDB" id="A0A2T6ZY62"/>
<evidence type="ECO:0000313" key="1">
    <source>
        <dbReference type="EMBL" id="PUU80419.1"/>
    </source>
</evidence>